<evidence type="ECO:0000313" key="4">
    <source>
        <dbReference type="Proteomes" id="UP000634308"/>
    </source>
</evidence>
<reference evidence="4" key="1">
    <citation type="journal article" date="2019" name="Int. J. Syst. Evol. Microbiol.">
        <title>The Global Catalogue of Microorganisms (GCM) 10K type strain sequencing project: providing services to taxonomists for standard genome sequencing and annotation.</title>
        <authorList>
            <consortium name="The Broad Institute Genomics Platform"/>
            <consortium name="The Broad Institute Genome Sequencing Center for Infectious Disease"/>
            <person name="Wu L."/>
            <person name="Ma J."/>
        </authorList>
    </citation>
    <scope>NUCLEOTIDE SEQUENCE [LARGE SCALE GENOMIC DNA]</scope>
    <source>
        <strain evidence="4">JCM 31404</strain>
    </source>
</reference>
<feature type="domain" description="Spore coat protein U/FanG" evidence="2">
    <location>
        <begin position="27"/>
        <end position="104"/>
    </location>
</feature>
<name>A0ABQ2S0T8_9DEIO</name>
<dbReference type="InterPro" id="IPR007893">
    <property type="entry name" value="Spore_coat_U/FanG"/>
</dbReference>
<dbReference type="RefSeq" id="WP_189066681.1">
    <property type="nucleotide sequence ID" value="NZ_BMQM01000047.1"/>
</dbReference>
<protein>
    <recommendedName>
        <fullName evidence="2">Spore coat protein U/FanG domain-containing protein</fullName>
    </recommendedName>
</protein>
<proteinExistence type="predicted"/>
<evidence type="ECO:0000256" key="1">
    <source>
        <dbReference type="SAM" id="SignalP"/>
    </source>
</evidence>
<feature type="signal peptide" evidence="1">
    <location>
        <begin position="1"/>
        <end position="26"/>
    </location>
</feature>
<keyword evidence="1" id="KW-0732">Signal</keyword>
<keyword evidence="4" id="KW-1185">Reference proteome</keyword>
<gene>
    <name evidence="3" type="ORF">GCM10008959_39200</name>
</gene>
<dbReference type="EMBL" id="BMQM01000047">
    <property type="protein sequence ID" value="GGR74118.1"/>
    <property type="molecule type" value="Genomic_DNA"/>
</dbReference>
<evidence type="ECO:0000259" key="2">
    <source>
        <dbReference type="Pfam" id="PF05229"/>
    </source>
</evidence>
<organism evidence="3 4">
    <name type="scientific">Deinococcus seoulensis</name>
    <dbReference type="NCBI Taxonomy" id="1837379"/>
    <lineage>
        <taxon>Bacteria</taxon>
        <taxon>Thermotogati</taxon>
        <taxon>Deinococcota</taxon>
        <taxon>Deinococci</taxon>
        <taxon>Deinococcales</taxon>
        <taxon>Deinococcaceae</taxon>
        <taxon>Deinococcus</taxon>
    </lineage>
</organism>
<feature type="chain" id="PRO_5046140892" description="Spore coat protein U/FanG domain-containing protein" evidence="1">
    <location>
        <begin position="27"/>
        <end position="153"/>
    </location>
</feature>
<accession>A0ABQ2S0T8</accession>
<sequence>MHLNTVPFLLAATLLSGAMAGSPAAAAPVAVNATVTDACEITAADQILFNYQAATSTAATGSGKVSVRCNLDSSPFLGYWDDTQWNADGSVDLMNGANKLNVVLITDIDPTLVPSNPADGSRYTYGLTATAAAQQWTAPNGSYSAVVDYYIGW</sequence>
<dbReference type="Proteomes" id="UP000634308">
    <property type="component" value="Unassembled WGS sequence"/>
</dbReference>
<dbReference type="Pfam" id="PF05229">
    <property type="entry name" value="SCPU"/>
    <property type="match status" value="1"/>
</dbReference>
<evidence type="ECO:0000313" key="3">
    <source>
        <dbReference type="EMBL" id="GGR74118.1"/>
    </source>
</evidence>
<comment type="caution">
    <text evidence="3">The sequence shown here is derived from an EMBL/GenBank/DDBJ whole genome shotgun (WGS) entry which is preliminary data.</text>
</comment>